<dbReference type="AlphaFoldDB" id="A0A559K614"/>
<dbReference type="PANTHER" id="PTHR43377:SF1">
    <property type="entry name" value="BILIVERDIN REDUCTASE A"/>
    <property type="match status" value="1"/>
</dbReference>
<dbReference type="EMBL" id="VNJI01000035">
    <property type="protein sequence ID" value="TVY07543.1"/>
    <property type="molecule type" value="Genomic_DNA"/>
</dbReference>
<dbReference type="OrthoDB" id="9792085at2"/>
<keyword evidence="3" id="KW-1185">Reference proteome</keyword>
<dbReference type="Pfam" id="PF01408">
    <property type="entry name" value="GFO_IDH_MocA"/>
    <property type="match status" value="1"/>
</dbReference>
<dbReference type="Gene3D" id="3.30.360.10">
    <property type="entry name" value="Dihydrodipicolinate Reductase, domain 2"/>
    <property type="match status" value="1"/>
</dbReference>
<gene>
    <name evidence="2" type="ORF">FPZ49_23310</name>
</gene>
<dbReference type="Gene3D" id="3.40.50.720">
    <property type="entry name" value="NAD(P)-binding Rossmann-like Domain"/>
    <property type="match status" value="1"/>
</dbReference>
<dbReference type="RefSeq" id="WP_144851535.1">
    <property type="nucleotide sequence ID" value="NZ_VNJI01000035.1"/>
</dbReference>
<evidence type="ECO:0000259" key="1">
    <source>
        <dbReference type="Pfam" id="PF01408"/>
    </source>
</evidence>
<dbReference type="SUPFAM" id="SSF55347">
    <property type="entry name" value="Glyceraldehyde-3-phosphate dehydrogenase-like, C-terminal domain"/>
    <property type="match status" value="1"/>
</dbReference>
<dbReference type="GO" id="GO:0000166">
    <property type="term" value="F:nucleotide binding"/>
    <property type="evidence" value="ECO:0007669"/>
    <property type="project" value="InterPro"/>
</dbReference>
<proteinExistence type="predicted"/>
<organism evidence="2 3">
    <name type="scientific">Paenibacillus cremeus</name>
    <dbReference type="NCBI Taxonomy" id="2163881"/>
    <lineage>
        <taxon>Bacteria</taxon>
        <taxon>Bacillati</taxon>
        <taxon>Bacillota</taxon>
        <taxon>Bacilli</taxon>
        <taxon>Bacillales</taxon>
        <taxon>Paenibacillaceae</taxon>
        <taxon>Paenibacillus</taxon>
    </lineage>
</organism>
<sequence length="328" mass="37575">MDRSLNIAMIGCGSLMYQFIYDCMKNIPARLTAVSHTDENELQKFTDRYYVPQIYHDYKKLLQLEKVDAVICFPSDTHTHYSIARDCLLSGVHVFMERPPCLSVEQAHDLLELQRLTGKYVMTRFNKRFTTSYVMAREIIRRDEFGPITMFMSKFQGAECASEQSFLFNHVSHHIDLARYLLGEIKSLHVEKIKLSDQLLGFNISFVAASGAIGVIQSGSLQKIEYPMERVEITGVGRNVIIDNIRGLEYNRPAPKRDGFEVAPLTEGGDTLVWNPNHGNLTNYTYYGFEAQLHHFIDRILQRLAPEPNMQDSIHTIELLESIQSLSS</sequence>
<accession>A0A559K614</accession>
<dbReference type="SUPFAM" id="SSF51735">
    <property type="entry name" value="NAD(P)-binding Rossmann-fold domains"/>
    <property type="match status" value="1"/>
</dbReference>
<dbReference type="InterPro" id="IPR051450">
    <property type="entry name" value="Gfo/Idh/MocA_Oxidoreductases"/>
</dbReference>
<comment type="caution">
    <text evidence="2">The sequence shown here is derived from an EMBL/GenBank/DDBJ whole genome shotgun (WGS) entry which is preliminary data.</text>
</comment>
<evidence type="ECO:0000313" key="3">
    <source>
        <dbReference type="Proteomes" id="UP000317036"/>
    </source>
</evidence>
<name>A0A559K614_9BACL</name>
<dbReference type="InterPro" id="IPR036291">
    <property type="entry name" value="NAD(P)-bd_dom_sf"/>
</dbReference>
<protein>
    <submittedName>
        <fullName evidence="2">Gfo/Idh/MocA family oxidoreductase</fullName>
    </submittedName>
</protein>
<dbReference type="InterPro" id="IPR000683">
    <property type="entry name" value="Gfo/Idh/MocA-like_OxRdtase_N"/>
</dbReference>
<dbReference type="PANTHER" id="PTHR43377">
    <property type="entry name" value="BILIVERDIN REDUCTASE A"/>
    <property type="match status" value="1"/>
</dbReference>
<evidence type="ECO:0000313" key="2">
    <source>
        <dbReference type="EMBL" id="TVY07543.1"/>
    </source>
</evidence>
<dbReference type="Proteomes" id="UP000317036">
    <property type="component" value="Unassembled WGS sequence"/>
</dbReference>
<reference evidence="2 3" key="1">
    <citation type="submission" date="2019-07" db="EMBL/GenBank/DDBJ databases">
        <authorList>
            <person name="Kim J."/>
        </authorList>
    </citation>
    <scope>NUCLEOTIDE SEQUENCE [LARGE SCALE GENOMIC DNA]</scope>
    <source>
        <strain evidence="2 3">JC52</strain>
    </source>
</reference>
<feature type="domain" description="Gfo/Idh/MocA-like oxidoreductase N-terminal" evidence="1">
    <location>
        <begin position="5"/>
        <end position="123"/>
    </location>
</feature>